<feature type="compositionally biased region" description="Basic residues" evidence="1">
    <location>
        <begin position="40"/>
        <end position="50"/>
    </location>
</feature>
<dbReference type="AlphaFoldDB" id="C0P8Q4"/>
<name>C0P8Q4_MAIZE</name>
<evidence type="ECO:0000256" key="1">
    <source>
        <dbReference type="SAM" id="MobiDB-lite"/>
    </source>
</evidence>
<dbReference type="EMBL" id="BT064673">
    <property type="protein sequence ID" value="ACN30549.1"/>
    <property type="molecule type" value="mRNA"/>
</dbReference>
<feature type="compositionally biased region" description="Basic residues" evidence="1">
    <location>
        <begin position="70"/>
        <end position="85"/>
    </location>
</feature>
<feature type="region of interest" description="Disordered" evidence="1">
    <location>
        <begin position="1"/>
        <end position="149"/>
    </location>
</feature>
<organism evidence="2">
    <name type="scientific">Zea mays</name>
    <name type="common">Maize</name>
    <dbReference type="NCBI Taxonomy" id="4577"/>
    <lineage>
        <taxon>Eukaryota</taxon>
        <taxon>Viridiplantae</taxon>
        <taxon>Streptophyta</taxon>
        <taxon>Embryophyta</taxon>
        <taxon>Tracheophyta</taxon>
        <taxon>Spermatophyta</taxon>
        <taxon>Magnoliopsida</taxon>
        <taxon>Liliopsida</taxon>
        <taxon>Poales</taxon>
        <taxon>Poaceae</taxon>
        <taxon>PACMAD clade</taxon>
        <taxon>Panicoideae</taxon>
        <taxon>Andropogonodae</taxon>
        <taxon>Andropogoneae</taxon>
        <taxon>Tripsacinae</taxon>
        <taxon>Zea</taxon>
    </lineage>
</organism>
<evidence type="ECO:0000313" key="2">
    <source>
        <dbReference type="EMBL" id="ACN30549.1"/>
    </source>
</evidence>
<accession>C0P8Q4</accession>
<feature type="compositionally biased region" description="Basic residues" evidence="1">
    <location>
        <begin position="115"/>
        <end position="124"/>
    </location>
</feature>
<proteinExistence type="evidence at transcript level"/>
<protein>
    <submittedName>
        <fullName evidence="2">Uncharacterized protein</fullName>
    </submittedName>
</protein>
<sequence length="149" mass="17322">MHCGEACRRRLNPSETARGETADAAVGRRGPAPPPAQGAHRPRHASRINKQHPPLNPNPPNPLLCCRIPTHSHRLQRPTQRHQQRHQQERDRRSHDEGRRRRHEVLLPSAEDARRRRHYQAHWRRLQEGGGAPPQEGRARHQRPPSPRY</sequence>
<reference evidence="2" key="1">
    <citation type="journal article" date="2009" name="PLoS Genet.">
        <title>Sequencing, mapping, and analysis of 27,455 maize full-length cDNAs.</title>
        <authorList>
            <person name="Soderlund C."/>
            <person name="Descour A."/>
            <person name="Kudrna D."/>
            <person name="Bomhoff M."/>
            <person name="Boyd L."/>
            <person name="Currie J."/>
            <person name="Angelova A."/>
            <person name="Collura K."/>
            <person name="Wissotski M."/>
            <person name="Ashley E."/>
            <person name="Morrow D."/>
            <person name="Fernandes J."/>
            <person name="Walbot V."/>
            <person name="Yu Y."/>
        </authorList>
    </citation>
    <scope>NUCLEOTIDE SEQUENCE</scope>
    <source>
        <strain evidence="2">B73</strain>
    </source>
</reference>
<feature type="compositionally biased region" description="Basic and acidic residues" evidence="1">
    <location>
        <begin position="86"/>
        <end position="99"/>
    </location>
</feature>